<reference evidence="1" key="1">
    <citation type="submission" date="2023-09" db="EMBL/GenBank/DDBJ databases">
        <title>Vallitalea sediminicola and Vallitalea maricola sp. nov., anaerobic bacteria isolated from marine sediment.</title>
        <authorList>
            <person name="Hirano S."/>
            <person name="Maeda A."/>
            <person name="Terahara T."/>
            <person name="Mori K."/>
            <person name="Hamada M."/>
            <person name="Matsumoto R."/>
            <person name="Kobayashi T."/>
        </authorList>
    </citation>
    <scope>NUCLEOTIDE SEQUENCE</scope>
    <source>
        <strain evidence="1">AN17-2</strain>
    </source>
</reference>
<name>A0ACB5UJB7_9FIRM</name>
<gene>
    <name evidence="1" type="ORF">AN2V17_20830</name>
</gene>
<sequence length="103" mass="12559">MINLKKLKHRRVRCTLTSFLIAYIFSILIYYDINIGFLFPFKASCMVFIIGGYRYSAKRYEDFNRKKHIFGLEMCGWAILVYIIYLYIFLELLNRNPEYIWIF</sequence>
<organism evidence="1 2">
    <name type="scientific">Vallitalea maricola</name>
    <dbReference type="NCBI Taxonomy" id="3074433"/>
    <lineage>
        <taxon>Bacteria</taxon>
        <taxon>Bacillati</taxon>
        <taxon>Bacillota</taxon>
        <taxon>Clostridia</taxon>
        <taxon>Lachnospirales</taxon>
        <taxon>Vallitaleaceae</taxon>
        <taxon>Vallitalea</taxon>
    </lineage>
</organism>
<evidence type="ECO:0000313" key="2">
    <source>
        <dbReference type="Proteomes" id="UP001374599"/>
    </source>
</evidence>
<proteinExistence type="predicted"/>
<protein>
    <submittedName>
        <fullName evidence="1">Uncharacterized protein</fullName>
    </submittedName>
</protein>
<evidence type="ECO:0000313" key="1">
    <source>
        <dbReference type="EMBL" id="GMQ62851.1"/>
    </source>
</evidence>
<keyword evidence="2" id="KW-1185">Reference proteome</keyword>
<dbReference type="Proteomes" id="UP001374599">
    <property type="component" value="Unassembled WGS sequence"/>
</dbReference>
<comment type="caution">
    <text evidence="1">The sequence shown here is derived from an EMBL/GenBank/DDBJ whole genome shotgun (WGS) entry which is preliminary data.</text>
</comment>
<accession>A0ACB5UJB7</accession>
<dbReference type="EMBL" id="BTPU01000031">
    <property type="protein sequence ID" value="GMQ62851.1"/>
    <property type="molecule type" value="Genomic_DNA"/>
</dbReference>